<dbReference type="EMBL" id="JAGZCZ010000005">
    <property type="protein sequence ID" value="MBS5519655.1"/>
    <property type="molecule type" value="Genomic_DNA"/>
</dbReference>
<feature type="region of interest" description="Disordered" evidence="1">
    <location>
        <begin position="291"/>
        <end position="333"/>
    </location>
</feature>
<dbReference type="PANTHER" id="PTHR35191">
    <property type="entry name" value="PROPHAGE SIDE TAIL FIBER PROTEIN HOMOLOG STFQ-RELATED"/>
    <property type="match status" value="1"/>
</dbReference>
<feature type="domain" description="Bacteriophage T7 tail fibre protein-like N-terminal" evidence="2">
    <location>
        <begin position="5"/>
        <end position="112"/>
    </location>
</feature>
<comment type="caution">
    <text evidence="3">The sequence shown here is derived from an EMBL/GenBank/DDBJ whole genome shotgun (WGS) entry which is preliminary data.</text>
</comment>
<evidence type="ECO:0000256" key="1">
    <source>
        <dbReference type="SAM" id="MobiDB-lite"/>
    </source>
</evidence>
<dbReference type="AlphaFoldDB" id="A0A943EEP3"/>
<sequence>MDLKTTVFYKGGGTTYTFPFEYLQKNFVKVRYQKPDASYVDLEYEKDYTVMEDKVNLLAAGSTEDLINIYRQTPTDRLVKYVDASILKAHDMNVDELQTLHIMEEQTDYLTSYALFKADNANRWDARQLRLTNVALPQEPTDAVNKAYVDEYGVRWDQNVAQMQKQLIEQNASIKQQLKNQDDKTTKILSDKDADFKAQFKKQEDSFNALSDFKNEAWNVQIEAQNKSFEGLIKEHDDAFRKSMDDKIQLAKKWAVSSESPDGAVGSKSAKTWAEEAKSYEQKATTIANNAKASENNAKTSELNAKASETASAKSASAAKGSEDKAKTSEVNAKASEVAAAESAKQATAGQLNADWNEMDADSKAYIKNKPDVVLKSDLSTSVSTTSLTVTGTTSVPTANEGNSSKAIATTEFVAKSISALVNGAPDQLNTLNELAKALGNDSNFASTVTAELAKKLNSAEAENEYATKMEAGVPYQIKRNTAYKVGDVLTSPSLPPGFVIVVTQAGTTGSTEPDWAAIKSNIVGG</sequence>
<dbReference type="Pfam" id="PF03906">
    <property type="entry name" value="Phage_T7_tail"/>
    <property type="match status" value="1"/>
</dbReference>
<dbReference type="InterPro" id="IPR005604">
    <property type="entry name" value="Phage_T7_tail_fibre-like_N"/>
</dbReference>
<evidence type="ECO:0000313" key="3">
    <source>
        <dbReference type="EMBL" id="MBS5519655.1"/>
    </source>
</evidence>
<evidence type="ECO:0000259" key="2">
    <source>
        <dbReference type="Pfam" id="PF03906"/>
    </source>
</evidence>
<dbReference type="InterPro" id="IPR051934">
    <property type="entry name" value="Phage_Tail_Fiber_Structural"/>
</dbReference>
<proteinExistence type="predicted"/>
<name>A0A943EEP3_9FIRM</name>
<reference evidence="3" key="1">
    <citation type="submission" date="2021-02" db="EMBL/GenBank/DDBJ databases">
        <title>Infant gut strain persistence is associated with maternal origin, phylogeny, and functional potential including surface adhesion and iron acquisition.</title>
        <authorList>
            <person name="Lou Y.C."/>
        </authorList>
    </citation>
    <scope>NUCLEOTIDE SEQUENCE</scope>
    <source>
        <strain evidence="3">L3_106_000M1_dasL3_106_000M1_concoct_15</strain>
    </source>
</reference>
<protein>
    <recommendedName>
        <fullName evidence="2">Bacteriophage T7 tail fibre protein-like N-terminal domain-containing protein</fullName>
    </recommendedName>
</protein>
<accession>A0A943EEP3</accession>
<dbReference type="PANTHER" id="PTHR35191:SF1">
    <property type="entry name" value="PROPHAGE SIDE TAIL FIBER PROTEIN HOMOLOG STFQ-RELATED"/>
    <property type="match status" value="1"/>
</dbReference>
<organism evidence="3 4">
    <name type="scientific">Acidaminococcus intestini</name>
    <dbReference type="NCBI Taxonomy" id="187327"/>
    <lineage>
        <taxon>Bacteria</taxon>
        <taxon>Bacillati</taxon>
        <taxon>Bacillota</taxon>
        <taxon>Negativicutes</taxon>
        <taxon>Acidaminococcales</taxon>
        <taxon>Acidaminococcaceae</taxon>
        <taxon>Acidaminococcus</taxon>
    </lineage>
</organism>
<evidence type="ECO:0000313" key="4">
    <source>
        <dbReference type="Proteomes" id="UP000754226"/>
    </source>
</evidence>
<feature type="compositionally biased region" description="Low complexity" evidence="1">
    <location>
        <begin position="291"/>
        <end position="320"/>
    </location>
</feature>
<dbReference type="Proteomes" id="UP000754226">
    <property type="component" value="Unassembled WGS sequence"/>
</dbReference>
<gene>
    <name evidence="3" type="ORF">KHX13_04900</name>
</gene>